<protein>
    <submittedName>
        <fullName evidence="3">Tetratricopeptide repeat protein</fullName>
    </submittedName>
    <submittedName>
        <fullName evidence="4">Transglutaminase</fullName>
    </submittedName>
</protein>
<evidence type="ECO:0000313" key="3">
    <source>
        <dbReference type="EMBL" id="NUU01045.1"/>
    </source>
</evidence>
<evidence type="ECO:0000259" key="2">
    <source>
        <dbReference type="Pfam" id="PF13369"/>
    </source>
</evidence>
<organism evidence="4 5">
    <name type="scientific">Herbaspirillum robiniae</name>
    <dbReference type="NCBI Taxonomy" id="2014887"/>
    <lineage>
        <taxon>Bacteria</taxon>
        <taxon>Pseudomonadati</taxon>
        <taxon>Pseudomonadota</taxon>
        <taxon>Betaproteobacteria</taxon>
        <taxon>Burkholderiales</taxon>
        <taxon>Oxalobacteraceae</taxon>
        <taxon>Herbaspirillum</taxon>
    </lineage>
</organism>
<dbReference type="Proteomes" id="UP000197596">
    <property type="component" value="Unassembled WGS sequence"/>
</dbReference>
<evidence type="ECO:0000313" key="6">
    <source>
        <dbReference type="Proteomes" id="UP000536746"/>
    </source>
</evidence>
<dbReference type="AlphaFoldDB" id="A0A246WMI7"/>
<dbReference type="EMBL" id="JABFMT010000004">
    <property type="protein sequence ID" value="NUU01045.1"/>
    <property type="molecule type" value="Genomic_DNA"/>
</dbReference>
<keyword evidence="6" id="KW-1185">Reference proteome</keyword>
<dbReference type="Pfam" id="PF13369">
    <property type="entry name" value="Transglut_core2"/>
    <property type="match status" value="1"/>
</dbReference>
<name>A0A246WMI7_9BURK</name>
<dbReference type="InterPro" id="IPR011990">
    <property type="entry name" value="TPR-like_helical_dom_sf"/>
</dbReference>
<evidence type="ECO:0000313" key="5">
    <source>
        <dbReference type="Proteomes" id="UP000197596"/>
    </source>
</evidence>
<reference evidence="3 6" key="2">
    <citation type="journal article" date="2020" name="Front. Plant Sci.">
        <title>Isolation of Rhizosphere Bacteria That Improve Quality and Water Stress Tolerance in Greenhouse Ornamentals.</title>
        <authorList>
            <person name="Nordstedt N.P."/>
            <person name="Jones M.L."/>
        </authorList>
    </citation>
    <scope>NUCLEOTIDE SEQUENCE [LARGE SCALE GENOMIC DNA]</scope>
    <source>
        <strain evidence="3 6">C6C2</strain>
    </source>
</reference>
<dbReference type="SUPFAM" id="SSF48452">
    <property type="entry name" value="TPR-like"/>
    <property type="match status" value="1"/>
</dbReference>
<dbReference type="RefSeq" id="WP_079219165.1">
    <property type="nucleotide sequence ID" value="NZ_CP018845.1"/>
</dbReference>
<evidence type="ECO:0000313" key="4">
    <source>
        <dbReference type="EMBL" id="OWY26596.1"/>
    </source>
</evidence>
<gene>
    <name evidence="4" type="ORF">CEJ42_23370</name>
    <name evidence="3" type="ORF">HNO84_05510</name>
</gene>
<feature type="domain" description="Protein SirB1 N-terminal" evidence="2">
    <location>
        <begin position="44"/>
        <end position="198"/>
    </location>
</feature>
<dbReference type="Pfam" id="PF13371">
    <property type="entry name" value="TPR_9"/>
    <property type="match status" value="1"/>
</dbReference>
<dbReference type="PANTHER" id="PTHR31350:SF21">
    <property type="entry name" value="F-BOX ONLY PROTEIN 21"/>
    <property type="match status" value="1"/>
</dbReference>
<reference evidence="4 5" key="1">
    <citation type="submission" date="2017-06" db="EMBL/GenBank/DDBJ databases">
        <title>Herbaspirillum phytohormonus sp. nov., isolated from the root nodule of Robinia pseudoacacia in lead-zinc mine.</title>
        <authorList>
            <person name="Fan M."/>
            <person name="Lin Y."/>
        </authorList>
    </citation>
    <scope>NUCLEOTIDE SEQUENCE [LARGE SCALE GENOMIC DNA]</scope>
    <source>
        <strain evidence="4 5">HZ10</strain>
    </source>
</reference>
<dbReference type="OrthoDB" id="232498at2"/>
<dbReference type="Gene3D" id="1.25.40.10">
    <property type="entry name" value="Tetratricopeptide repeat domain"/>
    <property type="match status" value="1"/>
</dbReference>
<sequence>MTLTSLEYFASLVRQDDSIPLFESALTLGQDFYPEMDFSEQEFELDSLAMKLRQRLPDDASQIQKLRMLNHFFFQEMAFAGNINNYYDPDNSYLHRVIATRRGIPISLAVLYIELAQQVGLDMKGVSFPGHFLMKLSVQSGEIVLDPMNGSSLSREELEERLEPYLEHQQDEDFGDELPLAAYLRAAHPREILARMLRNLKAIFMESQRWQQVLDVQERLVILLPEEITERRDRGLASANLGLAQAALEDLEAYLALRPHAEDAQNLREMLPDLREALRKPN</sequence>
<accession>A0A246WMI7</accession>
<comment type="caution">
    <text evidence="4">The sequence shown here is derived from an EMBL/GenBank/DDBJ whole genome shotgun (WGS) entry which is preliminary data.</text>
</comment>
<dbReference type="PANTHER" id="PTHR31350">
    <property type="entry name" value="SI:DKEY-261L7.2"/>
    <property type="match status" value="1"/>
</dbReference>
<dbReference type="Proteomes" id="UP000536746">
    <property type="component" value="Unassembled WGS sequence"/>
</dbReference>
<proteinExistence type="inferred from homology"/>
<evidence type="ECO:0000256" key="1">
    <source>
        <dbReference type="ARBA" id="ARBA00007100"/>
    </source>
</evidence>
<dbReference type="EMBL" id="NJGU01000018">
    <property type="protein sequence ID" value="OWY26596.1"/>
    <property type="molecule type" value="Genomic_DNA"/>
</dbReference>
<comment type="similarity">
    <text evidence="1">Belongs to the UPF0162 family.</text>
</comment>
<dbReference type="InterPro" id="IPR032698">
    <property type="entry name" value="SirB1_N"/>
</dbReference>